<keyword evidence="2" id="KW-1185">Reference proteome</keyword>
<accession>A0ABY5PCE8</accession>
<gene>
    <name evidence="1" type="ORF">LRS13_15685</name>
</gene>
<dbReference type="EMBL" id="CP088295">
    <property type="protein sequence ID" value="UUY02152.1"/>
    <property type="molecule type" value="Genomic_DNA"/>
</dbReference>
<name>A0ABY5PCE8_9ACTN</name>
<reference evidence="2" key="1">
    <citation type="submission" date="2021-11" db="EMBL/GenBank/DDBJ databases">
        <title>Cultivation dependent microbiological survey of springs from the worlds oldest radium mine currently devoted to the extraction of radon-saturated water.</title>
        <authorList>
            <person name="Kapinusova G."/>
            <person name="Smrhova T."/>
            <person name="Strejcek M."/>
            <person name="Suman J."/>
            <person name="Jani K."/>
            <person name="Pajer P."/>
            <person name="Uhlik O."/>
        </authorList>
    </citation>
    <scope>NUCLEOTIDE SEQUENCE [LARGE SCALE GENOMIC DNA]</scope>
    <source>
        <strain evidence="2">J379</strain>
    </source>
</reference>
<organism evidence="1 2">
    <name type="scientific">Svornostia abyssi</name>
    <dbReference type="NCBI Taxonomy" id="2898438"/>
    <lineage>
        <taxon>Bacteria</taxon>
        <taxon>Bacillati</taxon>
        <taxon>Actinomycetota</taxon>
        <taxon>Thermoleophilia</taxon>
        <taxon>Solirubrobacterales</taxon>
        <taxon>Baekduiaceae</taxon>
        <taxon>Svornostia</taxon>
    </lineage>
</organism>
<proteinExistence type="predicted"/>
<sequence length="212" mass="24142">MLLAICATAIVIVVLLSEVAIPALHTWNQRRRARRARPHAGEMEGYDPGRERRAEQRARALLRSCVNDEEWEMYRDLGFLRVWGGLNDGPGDLRAAGGAPYAYLVYPHKPIVAFLPQTRELLAEYCVRFPDETRPYGSAMLPDSDDVLAKWMALTGDERRLLRSANLHLPGRQVDPDQVRRDLWRLTQWEQERMRRAARELGAPAPSAGDES</sequence>
<evidence type="ECO:0000313" key="1">
    <source>
        <dbReference type="EMBL" id="UUY02152.1"/>
    </source>
</evidence>
<dbReference type="RefSeq" id="WP_353862686.1">
    <property type="nucleotide sequence ID" value="NZ_CP088295.1"/>
</dbReference>
<evidence type="ECO:0000313" key="2">
    <source>
        <dbReference type="Proteomes" id="UP001058860"/>
    </source>
</evidence>
<protein>
    <submittedName>
        <fullName evidence="1">Uncharacterized protein</fullName>
    </submittedName>
</protein>
<dbReference type="Proteomes" id="UP001058860">
    <property type="component" value="Chromosome"/>
</dbReference>